<feature type="signal peptide" evidence="1">
    <location>
        <begin position="1"/>
        <end position="30"/>
    </location>
</feature>
<dbReference type="InterPro" id="IPR000772">
    <property type="entry name" value="Ricin_B_lectin"/>
</dbReference>
<dbReference type="CDD" id="cd00161">
    <property type="entry name" value="beta-trefoil_Ricin-like"/>
    <property type="match status" value="1"/>
</dbReference>
<sequence length="169" mass="18267">MNKLARVSIVASAMSAALSMFVGMAPSASAASGPRLMNDNNYCLGSQGGANRTNALQWYCNSNPDQSWHFNKMGSDSHGTYYRVTNDNGQCLGINGVSQASGATATVWDCNGNKDQLWYWQKGSSAGWYQMINRNSQMCLGTKGSAVGAKAIQWPCNGNPDQRWGQLDH</sequence>
<evidence type="ECO:0000313" key="3">
    <source>
        <dbReference type="EMBL" id="MEU5712661.1"/>
    </source>
</evidence>
<dbReference type="EMBL" id="JBFAEG010000039">
    <property type="protein sequence ID" value="MEU5712661.1"/>
    <property type="molecule type" value="Genomic_DNA"/>
</dbReference>
<dbReference type="Gene3D" id="2.80.10.50">
    <property type="match status" value="1"/>
</dbReference>
<accession>A0ABV3AL32</accession>
<evidence type="ECO:0000313" key="4">
    <source>
        <dbReference type="Proteomes" id="UP001551011"/>
    </source>
</evidence>
<protein>
    <submittedName>
        <fullName evidence="3">RICIN domain-containing protein</fullName>
    </submittedName>
</protein>
<dbReference type="SUPFAM" id="SSF50370">
    <property type="entry name" value="Ricin B-like lectins"/>
    <property type="match status" value="1"/>
</dbReference>
<proteinExistence type="predicted"/>
<comment type="caution">
    <text evidence="3">The sequence shown here is derived from an EMBL/GenBank/DDBJ whole genome shotgun (WGS) entry which is preliminary data.</text>
</comment>
<dbReference type="PROSITE" id="PS50231">
    <property type="entry name" value="RICIN_B_LECTIN"/>
    <property type="match status" value="1"/>
</dbReference>
<gene>
    <name evidence="3" type="ORF">AB0H04_38570</name>
</gene>
<name>A0ABV3AL32_9ACTN</name>
<feature type="domain" description="Ricin B lectin" evidence="2">
    <location>
        <begin position="32"/>
        <end position="167"/>
    </location>
</feature>
<keyword evidence="1" id="KW-0732">Signal</keyword>
<dbReference type="RefSeq" id="WP_030658285.1">
    <property type="nucleotide sequence ID" value="NZ_JBFAEG010000039.1"/>
</dbReference>
<reference evidence="3 4" key="1">
    <citation type="submission" date="2024-06" db="EMBL/GenBank/DDBJ databases">
        <title>The Natural Products Discovery Center: Release of the First 8490 Sequenced Strains for Exploring Actinobacteria Biosynthetic Diversity.</title>
        <authorList>
            <person name="Kalkreuter E."/>
            <person name="Kautsar S.A."/>
            <person name="Yang D."/>
            <person name="Bader C.D."/>
            <person name="Teijaro C.N."/>
            <person name="Fluegel L."/>
            <person name="Davis C.M."/>
            <person name="Simpson J.R."/>
            <person name="Lauterbach L."/>
            <person name="Steele A.D."/>
            <person name="Gui C."/>
            <person name="Meng S."/>
            <person name="Li G."/>
            <person name="Viehrig K."/>
            <person name="Ye F."/>
            <person name="Su P."/>
            <person name="Kiefer A.F."/>
            <person name="Nichols A."/>
            <person name="Cepeda A.J."/>
            <person name="Yan W."/>
            <person name="Fan B."/>
            <person name="Jiang Y."/>
            <person name="Adhikari A."/>
            <person name="Zheng C.-J."/>
            <person name="Schuster L."/>
            <person name="Cowan T.M."/>
            <person name="Smanski M.J."/>
            <person name="Chevrette M.G."/>
            <person name="De Carvalho L.P.S."/>
            <person name="Shen B."/>
        </authorList>
    </citation>
    <scope>NUCLEOTIDE SEQUENCE [LARGE SCALE GENOMIC DNA]</scope>
    <source>
        <strain evidence="3 4">NPDC020594</strain>
    </source>
</reference>
<dbReference type="Proteomes" id="UP001551011">
    <property type="component" value="Unassembled WGS sequence"/>
</dbReference>
<feature type="chain" id="PRO_5046082750" evidence="1">
    <location>
        <begin position="31"/>
        <end position="169"/>
    </location>
</feature>
<dbReference type="SMART" id="SM00458">
    <property type="entry name" value="RICIN"/>
    <property type="match status" value="1"/>
</dbReference>
<organism evidence="3 4">
    <name type="scientific">Streptomyces flaveolus</name>
    <dbReference type="NCBI Taxonomy" id="67297"/>
    <lineage>
        <taxon>Bacteria</taxon>
        <taxon>Bacillati</taxon>
        <taxon>Actinomycetota</taxon>
        <taxon>Actinomycetes</taxon>
        <taxon>Kitasatosporales</taxon>
        <taxon>Streptomycetaceae</taxon>
        <taxon>Streptomyces</taxon>
    </lineage>
</organism>
<evidence type="ECO:0000256" key="1">
    <source>
        <dbReference type="SAM" id="SignalP"/>
    </source>
</evidence>
<dbReference type="InterPro" id="IPR035992">
    <property type="entry name" value="Ricin_B-like_lectins"/>
</dbReference>
<evidence type="ECO:0000259" key="2">
    <source>
        <dbReference type="SMART" id="SM00458"/>
    </source>
</evidence>
<keyword evidence="4" id="KW-1185">Reference proteome</keyword>
<dbReference type="Pfam" id="PF00652">
    <property type="entry name" value="Ricin_B_lectin"/>
    <property type="match status" value="1"/>
</dbReference>